<dbReference type="OrthoDB" id="71539at2759"/>
<accession>T0RW23</accession>
<dbReference type="GeneID" id="19948546"/>
<dbReference type="OMA" id="WSMYRES"/>
<keyword evidence="1" id="KW-0472">Membrane</keyword>
<dbReference type="RefSeq" id="XP_008611898.1">
    <property type="nucleotide sequence ID" value="XM_008613676.1"/>
</dbReference>
<keyword evidence="3" id="KW-1185">Reference proteome</keyword>
<organism evidence="2 3">
    <name type="scientific">Saprolegnia diclina (strain VS20)</name>
    <dbReference type="NCBI Taxonomy" id="1156394"/>
    <lineage>
        <taxon>Eukaryota</taxon>
        <taxon>Sar</taxon>
        <taxon>Stramenopiles</taxon>
        <taxon>Oomycota</taxon>
        <taxon>Saprolegniomycetes</taxon>
        <taxon>Saprolegniales</taxon>
        <taxon>Saprolegniaceae</taxon>
        <taxon>Saprolegnia</taxon>
    </lineage>
</organism>
<dbReference type="InParanoid" id="T0RW23"/>
<gene>
    <name evidence="2" type="ORF">SDRG_07819</name>
</gene>
<evidence type="ECO:0000313" key="2">
    <source>
        <dbReference type="EMBL" id="EQC34492.1"/>
    </source>
</evidence>
<keyword evidence="1" id="KW-0812">Transmembrane</keyword>
<dbReference type="Proteomes" id="UP000030762">
    <property type="component" value="Unassembled WGS sequence"/>
</dbReference>
<feature type="transmembrane region" description="Helical" evidence="1">
    <location>
        <begin position="23"/>
        <end position="43"/>
    </location>
</feature>
<keyword evidence="1" id="KW-1133">Transmembrane helix</keyword>
<dbReference type="VEuPathDB" id="FungiDB:SDRG_07819"/>
<reference evidence="2 3" key="1">
    <citation type="submission" date="2012-04" db="EMBL/GenBank/DDBJ databases">
        <title>The Genome Sequence of Saprolegnia declina VS20.</title>
        <authorList>
            <consortium name="The Broad Institute Genome Sequencing Platform"/>
            <person name="Russ C."/>
            <person name="Nusbaum C."/>
            <person name="Tyler B."/>
            <person name="van West P."/>
            <person name="Dieguez-Uribeondo J."/>
            <person name="de Bruijn I."/>
            <person name="Tripathy S."/>
            <person name="Jiang R."/>
            <person name="Young S.K."/>
            <person name="Zeng Q."/>
            <person name="Gargeya S."/>
            <person name="Fitzgerald M."/>
            <person name="Haas B."/>
            <person name="Abouelleil A."/>
            <person name="Alvarado L."/>
            <person name="Arachchi H.M."/>
            <person name="Berlin A."/>
            <person name="Chapman S.B."/>
            <person name="Goldberg J."/>
            <person name="Griggs A."/>
            <person name="Gujja S."/>
            <person name="Hansen M."/>
            <person name="Howarth C."/>
            <person name="Imamovic A."/>
            <person name="Larimer J."/>
            <person name="McCowen C."/>
            <person name="Montmayeur A."/>
            <person name="Murphy C."/>
            <person name="Neiman D."/>
            <person name="Pearson M."/>
            <person name="Priest M."/>
            <person name="Roberts A."/>
            <person name="Saif S."/>
            <person name="Shea T."/>
            <person name="Sisk P."/>
            <person name="Sykes S."/>
            <person name="Wortman J."/>
            <person name="Nusbaum C."/>
            <person name="Birren B."/>
        </authorList>
    </citation>
    <scope>NUCLEOTIDE SEQUENCE [LARGE SCALE GENOMIC DNA]</scope>
    <source>
        <strain evidence="2 3">VS20</strain>
    </source>
</reference>
<name>T0RW23_SAPDV</name>
<dbReference type="AlphaFoldDB" id="T0RW23"/>
<proteinExistence type="predicted"/>
<sequence>MGVLRGLEAADVFSSGSSLVRDIIYVLFGAIGVIVLAILYLLWSMYRESLQDTASASYIEITDEHGEMIHQADTICSRGVGIRCDNAETRPKLRSLLTMDDTKDARPRQASAVTATLAHPELRHTMSLPVPHSTIM</sequence>
<evidence type="ECO:0000256" key="1">
    <source>
        <dbReference type="SAM" id="Phobius"/>
    </source>
</evidence>
<dbReference type="EMBL" id="JH767154">
    <property type="protein sequence ID" value="EQC34492.1"/>
    <property type="molecule type" value="Genomic_DNA"/>
</dbReference>
<protein>
    <submittedName>
        <fullName evidence="2">Uncharacterized protein</fullName>
    </submittedName>
</protein>
<evidence type="ECO:0000313" key="3">
    <source>
        <dbReference type="Proteomes" id="UP000030762"/>
    </source>
</evidence>